<feature type="chain" id="PRO_5042989325" description="Protein kinase domain-containing protein" evidence="2">
    <location>
        <begin position="26"/>
        <end position="622"/>
    </location>
</feature>
<dbReference type="AlphaFoldDB" id="A0AAN7UX35"/>
<evidence type="ECO:0000259" key="3">
    <source>
        <dbReference type="PROSITE" id="PS50011"/>
    </source>
</evidence>
<dbReference type="SUPFAM" id="SSF56112">
    <property type="entry name" value="Protein kinase-like (PK-like)"/>
    <property type="match status" value="1"/>
</dbReference>
<dbReference type="Proteomes" id="UP001305414">
    <property type="component" value="Unassembled WGS sequence"/>
</dbReference>
<sequence>MSFSSPSTVHPLLVVSSLITMTTFSLDQIDDYDDDEASLPDTASPPPPRTPRQPGDDNGLKTNNQRNPSPAIPGTPNTQQVGEDDSNSQLQEENSPAASPSPVATIRQPGSPFDWEDLNLDTVPPQEFSVRILILPLKLCNFSGHPAGGFCGNWVDVDMRDATEESEPTRLWAIGPGEQQPGFCVTCGKIRCIVFFDPDDDRIIITNKSPHPVSCKRIRTAKTVDIPSQESGVITPGEWEFTTNENECLFQFNLLVEHPYTSDRSVIPNALLPAKPAQARRLASRITIPRGQFPSNPLISLDRGEIIQVGTGENDYDLKLLEPIHDRRCSTVYNAEHSHMPGKIVTVKVIKPHSRRKESAVEAIETWIREFSIHSTFGNHYAIVPYLGSDARFNAIFTEHIDAKPLIYHVTDQESREFNGNIMRAWRILGDMASALSFLHTRKIVHGNVHLTNILFHPVRGAVLTNFNLSFEEENGAVGNAAPWYLPPEFIEDAQSRCSTSDMWALGVVMVWVLGKIPMPESTKHWFAEDIHPTGPTTLMIHRYAQCRMEDWLATVQAGNDELQEEGGEIANLVDALVQQVPHKRITAATLVERLAGCNLNDELGLESDLNRDTLLQRDAIA</sequence>
<name>A0AAN7UX35_9PEZI</name>
<dbReference type="GO" id="GO:0005737">
    <property type="term" value="C:cytoplasm"/>
    <property type="evidence" value="ECO:0007669"/>
    <property type="project" value="TreeGrafter"/>
</dbReference>
<protein>
    <recommendedName>
        <fullName evidence="3">Protein kinase domain-containing protein</fullName>
    </recommendedName>
</protein>
<dbReference type="PANTHER" id="PTHR24361">
    <property type="entry name" value="MITOGEN-ACTIVATED KINASE KINASE KINASE"/>
    <property type="match status" value="1"/>
</dbReference>
<feature type="region of interest" description="Disordered" evidence="1">
    <location>
        <begin position="30"/>
        <end position="110"/>
    </location>
</feature>
<feature type="compositionally biased region" description="Polar residues" evidence="1">
    <location>
        <begin position="75"/>
        <end position="98"/>
    </location>
</feature>
<organism evidence="4 5">
    <name type="scientific">Xylaria bambusicola</name>
    <dbReference type="NCBI Taxonomy" id="326684"/>
    <lineage>
        <taxon>Eukaryota</taxon>
        <taxon>Fungi</taxon>
        <taxon>Dikarya</taxon>
        <taxon>Ascomycota</taxon>
        <taxon>Pezizomycotina</taxon>
        <taxon>Sordariomycetes</taxon>
        <taxon>Xylariomycetidae</taxon>
        <taxon>Xylariales</taxon>
        <taxon>Xylariaceae</taxon>
        <taxon>Xylaria</taxon>
    </lineage>
</organism>
<keyword evidence="5" id="KW-1185">Reference proteome</keyword>
<feature type="signal peptide" evidence="2">
    <location>
        <begin position="1"/>
        <end position="25"/>
    </location>
</feature>
<comment type="caution">
    <text evidence="4">The sequence shown here is derived from an EMBL/GenBank/DDBJ whole genome shotgun (WGS) entry which is preliminary data.</text>
</comment>
<dbReference type="Pfam" id="PF00069">
    <property type="entry name" value="Pkinase"/>
    <property type="match status" value="1"/>
</dbReference>
<evidence type="ECO:0000313" key="4">
    <source>
        <dbReference type="EMBL" id="KAK5635043.1"/>
    </source>
</evidence>
<dbReference type="EMBL" id="JAWHQM010000047">
    <property type="protein sequence ID" value="KAK5635043.1"/>
    <property type="molecule type" value="Genomic_DNA"/>
</dbReference>
<gene>
    <name evidence="4" type="ORF">RRF57_010755</name>
</gene>
<evidence type="ECO:0000256" key="1">
    <source>
        <dbReference type="SAM" id="MobiDB-lite"/>
    </source>
</evidence>
<keyword evidence="2" id="KW-0732">Signal</keyword>
<dbReference type="InterPro" id="IPR000719">
    <property type="entry name" value="Prot_kinase_dom"/>
</dbReference>
<feature type="domain" description="Protein kinase" evidence="3">
    <location>
        <begin position="318"/>
        <end position="604"/>
    </location>
</feature>
<proteinExistence type="predicted"/>
<dbReference type="InterPro" id="IPR011009">
    <property type="entry name" value="Kinase-like_dom_sf"/>
</dbReference>
<accession>A0AAN7UX35</accession>
<dbReference type="CDD" id="cd00180">
    <property type="entry name" value="PKc"/>
    <property type="match status" value="1"/>
</dbReference>
<evidence type="ECO:0000256" key="2">
    <source>
        <dbReference type="SAM" id="SignalP"/>
    </source>
</evidence>
<dbReference type="GO" id="GO:0005524">
    <property type="term" value="F:ATP binding"/>
    <property type="evidence" value="ECO:0007669"/>
    <property type="project" value="InterPro"/>
</dbReference>
<dbReference type="Gene3D" id="1.10.510.10">
    <property type="entry name" value="Transferase(Phosphotransferase) domain 1"/>
    <property type="match status" value="1"/>
</dbReference>
<dbReference type="GO" id="GO:0004674">
    <property type="term" value="F:protein serine/threonine kinase activity"/>
    <property type="evidence" value="ECO:0007669"/>
    <property type="project" value="TreeGrafter"/>
</dbReference>
<dbReference type="PROSITE" id="PS50011">
    <property type="entry name" value="PROTEIN_KINASE_DOM"/>
    <property type="match status" value="1"/>
</dbReference>
<dbReference type="InterPro" id="IPR053235">
    <property type="entry name" value="Ser_Thr_kinase"/>
</dbReference>
<evidence type="ECO:0000313" key="5">
    <source>
        <dbReference type="Proteomes" id="UP001305414"/>
    </source>
</evidence>
<dbReference type="SMART" id="SM00220">
    <property type="entry name" value="S_TKc"/>
    <property type="match status" value="1"/>
</dbReference>
<reference evidence="4 5" key="1">
    <citation type="submission" date="2023-10" db="EMBL/GenBank/DDBJ databases">
        <title>Draft genome sequence of Xylaria bambusicola isolate GMP-LS, the root and basal stem rot pathogen of sugarcane in Indonesia.</title>
        <authorList>
            <person name="Selvaraj P."/>
            <person name="Muralishankar V."/>
            <person name="Muruganantham S."/>
            <person name="Sp S."/>
            <person name="Haryani S."/>
            <person name="Lau K.J.X."/>
            <person name="Naqvi N.I."/>
        </authorList>
    </citation>
    <scope>NUCLEOTIDE SEQUENCE [LARGE SCALE GENOMIC DNA]</scope>
    <source>
        <strain evidence="4">GMP-LS</strain>
    </source>
</reference>